<dbReference type="AlphaFoldDB" id="A0A8S1BCT9"/>
<comment type="caution">
    <text evidence="2">The sequence shown here is derived from an EMBL/GenBank/DDBJ whole genome shotgun (WGS) entry which is preliminary data.</text>
</comment>
<dbReference type="EMBL" id="CADEBC010000522">
    <property type="protein sequence ID" value="CAB3244796.1"/>
    <property type="molecule type" value="Genomic_DNA"/>
</dbReference>
<keyword evidence="3" id="KW-1185">Reference proteome</keyword>
<proteinExistence type="predicted"/>
<evidence type="ECO:0000313" key="4">
    <source>
        <dbReference type="Proteomes" id="UP000494256"/>
    </source>
</evidence>
<name>A0A8S1BCT9_ARCPL</name>
<reference evidence="3 4" key="1">
    <citation type="submission" date="2020-04" db="EMBL/GenBank/DDBJ databases">
        <authorList>
            <person name="Wallbank WR R."/>
            <person name="Pardo Diaz C."/>
            <person name="Kozak K."/>
            <person name="Martin S."/>
            <person name="Jiggins C."/>
            <person name="Moest M."/>
            <person name="Warren A I."/>
            <person name="Byers J.R.P. K."/>
            <person name="Montejo-Kovacevich G."/>
            <person name="Yen C E."/>
        </authorList>
    </citation>
    <scope>NUCLEOTIDE SEQUENCE [LARGE SCALE GENOMIC DNA]</scope>
</reference>
<organism evidence="2 4">
    <name type="scientific">Arctia plantaginis</name>
    <name type="common">Wood tiger moth</name>
    <name type="synonym">Phalaena plantaginis</name>
    <dbReference type="NCBI Taxonomy" id="874455"/>
    <lineage>
        <taxon>Eukaryota</taxon>
        <taxon>Metazoa</taxon>
        <taxon>Ecdysozoa</taxon>
        <taxon>Arthropoda</taxon>
        <taxon>Hexapoda</taxon>
        <taxon>Insecta</taxon>
        <taxon>Pterygota</taxon>
        <taxon>Neoptera</taxon>
        <taxon>Endopterygota</taxon>
        <taxon>Lepidoptera</taxon>
        <taxon>Glossata</taxon>
        <taxon>Ditrysia</taxon>
        <taxon>Noctuoidea</taxon>
        <taxon>Erebidae</taxon>
        <taxon>Arctiinae</taxon>
        <taxon>Arctia</taxon>
    </lineage>
</organism>
<evidence type="ECO:0000313" key="3">
    <source>
        <dbReference type="Proteomes" id="UP000494106"/>
    </source>
</evidence>
<dbReference type="OrthoDB" id="7477027at2759"/>
<dbReference type="Proteomes" id="UP000494256">
    <property type="component" value="Unassembled WGS sequence"/>
</dbReference>
<dbReference type="Proteomes" id="UP000494106">
    <property type="component" value="Unassembled WGS sequence"/>
</dbReference>
<accession>A0A8S1BCT9</accession>
<protein>
    <submittedName>
        <fullName evidence="2">Uncharacterized protein</fullName>
    </submittedName>
</protein>
<sequence length="308" mass="33653">MVTYAFSCERFTFEEGFDDLFSSKLGFCSHYVRTWAIGTFESINMEGFHERSTQFIYPNEQTSCVSSPFYDMIPGGTIEVNVFMANHLSFDLIQVTVLDEHNADAGTATKWGADFAEGWSTIQITILGNSPFRGLITILGRAAAHSTVLVDSIRYLPPGISESDCLLYETDDDESNNVTTDGNIIDTTDVTIDHTTDSTTDNITHNITDVTNYDTTTGDANNSTDGTTFAVTDDASDYTTENISNDSTDVIPTESTIRESEEDISTSPNPISKDGLFARLKMAILVAVNVSAEVVAPKPACQCQNNLP</sequence>
<dbReference type="EMBL" id="CADEBD010000857">
    <property type="protein sequence ID" value="CAB3260587.1"/>
    <property type="molecule type" value="Genomic_DNA"/>
</dbReference>
<evidence type="ECO:0000313" key="1">
    <source>
        <dbReference type="EMBL" id="CAB3244796.1"/>
    </source>
</evidence>
<gene>
    <name evidence="1" type="ORF">APLA_LOCUS10163</name>
    <name evidence="2" type="ORF">APLA_LOCUS17070</name>
</gene>
<evidence type="ECO:0000313" key="2">
    <source>
        <dbReference type="EMBL" id="CAB3260587.1"/>
    </source>
</evidence>